<dbReference type="EMBL" id="JBEPLJ010000004">
    <property type="protein sequence ID" value="MET3585051.1"/>
    <property type="molecule type" value="Genomic_DNA"/>
</dbReference>
<sequence>MAAFKGVIYVIGSFEDLKYVKIELSRQITNKGRLNQLQTGNHSICMHGPSIMGPVAVSGVREKHSQSAVRVQVPRRMHSLHPEQAMSLVAGLVDEYDSIRIAA</sequence>
<proteinExistence type="predicted"/>
<dbReference type="Proteomes" id="UP001549031">
    <property type="component" value="Unassembled WGS sequence"/>
</dbReference>
<gene>
    <name evidence="1" type="ORF">ABID21_001153</name>
</gene>
<accession>A0ABV2H3D4</accession>
<name>A0ABV2H3D4_9HYPH</name>
<protein>
    <submittedName>
        <fullName evidence="1">Uncharacterized protein</fullName>
    </submittedName>
</protein>
<dbReference type="RefSeq" id="WP_247243242.1">
    <property type="nucleotide sequence ID" value="NZ_JALJRA010000004.1"/>
</dbReference>
<evidence type="ECO:0000313" key="1">
    <source>
        <dbReference type="EMBL" id="MET3585051.1"/>
    </source>
</evidence>
<evidence type="ECO:0000313" key="2">
    <source>
        <dbReference type="Proteomes" id="UP001549031"/>
    </source>
</evidence>
<reference evidence="1 2" key="1">
    <citation type="submission" date="2024-06" db="EMBL/GenBank/DDBJ databases">
        <title>Genomic Encyclopedia of Type Strains, Phase IV (KMG-IV): sequencing the most valuable type-strain genomes for metagenomic binning, comparative biology and taxonomic classification.</title>
        <authorList>
            <person name="Goeker M."/>
        </authorList>
    </citation>
    <scope>NUCLEOTIDE SEQUENCE [LARGE SCALE GENOMIC DNA]</scope>
    <source>
        <strain evidence="1 2">DSM 105042</strain>
    </source>
</reference>
<keyword evidence="2" id="KW-1185">Reference proteome</keyword>
<comment type="caution">
    <text evidence="1">The sequence shown here is derived from an EMBL/GenBank/DDBJ whole genome shotgun (WGS) entry which is preliminary data.</text>
</comment>
<organism evidence="1 2">
    <name type="scientific">Pseudorhizobium tarimense</name>
    <dbReference type="NCBI Taxonomy" id="1079109"/>
    <lineage>
        <taxon>Bacteria</taxon>
        <taxon>Pseudomonadati</taxon>
        <taxon>Pseudomonadota</taxon>
        <taxon>Alphaproteobacteria</taxon>
        <taxon>Hyphomicrobiales</taxon>
        <taxon>Rhizobiaceae</taxon>
        <taxon>Rhizobium/Agrobacterium group</taxon>
        <taxon>Pseudorhizobium</taxon>
    </lineage>
</organism>